<reference evidence="8" key="1">
    <citation type="journal article" date="2015" name="Nature">
        <title>Complex archaea that bridge the gap between prokaryotes and eukaryotes.</title>
        <authorList>
            <person name="Spang A."/>
            <person name="Saw J.H."/>
            <person name="Jorgensen S.L."/>
            <person name="Zaremba-Niedzwiedzka K."/>
            <person name="Martijn J."/>
            <person name="Lind A.E."/>
            <person name="van Eijk R."/>
            <person name="Schleper C."/>
            <person name="Guy L."/>
            <person name="Ettema T.J."/>
        </authorList>
    </citation>
    <scope>NUCLEOTIDE SEQUENCE</scope>
</reference>
<accession>A0A0F8Y0U8</accession>
<name>A0A0F8Y0U8_9ZZZZ</name>
<protein>
    <recommendedName>
        <fullName evidence="7">Polysaccharide chain length determinant N-terminal domain-containing protein</fullName>
    </recommendedName>
</protein>
<proteinExistence type="predicted"/>
<evidence type="ECO:0000256" key="2">
    <source>
        <dbReference type="ARBA" id="ARBA00022475"/>
    </source>
</evidence>
<dbReference type="EMBL" id="LAZR01069366">
    <property type="protein sequence ID" value="KKK47844.1"/>
    <property type="molecule type" value="Genomic_DNA"/>
</dbReference>
<keyword evidence="3 6" id="KW-0812">Transmembrane</keyword>
<dbReference type="GO" id="GO:0004713">
    <property type="term" value="F:protein tyrosine kinase activity"/>
    <property type="evidence" value="ECO:0007669"/>
    <property type="project" value="TreeGrafter"/>
</dbReference>
<dbReference type="InterPro" id="IPR050445">
    <property type="entry name" value="Bact_polysacc_biosynth/exp"/>
</dbReference>
<gene>
    <name evidence="8" type="ORF">LCGC14_3151080</name>
</gene>
<dbReference type="AlphaFoldDB" id="A0A0F8Y0U8"/>
<evidence type="ECO:0000313" key="8">
    <source>
        <dbReference type="EMBL" id="KKK47844.1"/>
    </source>
</evidence>
<keyword evidence="5 6" id="KW-0472">Membrane</keyword>
<keyword evidence="4 6" id="KW-1133">Transmembrane helix</keyword>
<evidence type="ECO:0000256" key="5">
    <source>
        <dbReference type="ARBA" id="ARBA00023136"/>
    </source>
</evidence>
<organism evidence="8">
    <name type="scientific">marine sediment metagenome</name>
    <dbReference type="NCBI Taxonomy" id="412755"/>
    <lineage>
        <taxon>unclassified sequences</taxon>
        <taxon>metagenomes</taxon>
        <taxon>ecological metagenomes</taxon>
    </lineage>
</organism>
<dbReference type="InterPro" id="IPR003856">
    <property type="entry name" value="LPS_length_determ_N"/>
</dbReference>
<dbReference type="Pfam" id="PF02706">
    <property type="entry name" value="Wzz"/>
    <property type="match status" value="1"/>
</dbReference>
<evidence type="ECO:0000256" key="3">
    <source>
        <dbReference type="ARBA" id="ARBA00022692"/>
    </source>
</evidence>
<dbReference type="PANTHER" id="PTHR32309:SF13">
    <property type="entry name" value="FERRIC ENTEROBACTIN TRANSPORT PROTEIN FEPE"/>
    <property type="match status" value="1"/>
</dbReference>
<dbReference type="PANTHER" id="PTHR32309">
    <property type="entry name" value="TYROSINE-PROTEIN KINASE"/>
    <property type="match status" value="1"/>
</dbReference>
<sequence length="122" mass="14403">MNEYENERELMDYLNVIWKRKWLIIIPTFVLVVAVGVYSFFLPREWEVDAIIQPSKYMTQTEDGVYSEITIVDPTQIAAQINEESYNNLIAAELNLDIREFPKLKAENLRDTNMLRISTREN</sequence>
<evidence type="ECO:0000256" key="1">
    <source>
        <dbReference type="ARBA" id="ARBA00004651"/>
    </source>
</evidence>
<feature type="transmembrane region" description="Helical" evidence="6">
    <location>
        <begin position="21"/>
        <end position="41"/>
    </location>
</feature>
<comment type="subcellular location">
    <subcellularLocation>
        <location evidence="1">Cell membrane</location>
        <topology evidence="1">Multi-pass membrane protein</topology>
    </subcellularLocation>
</comment>
<evidence type="ECO:0000256" key="6">
    <source>
        <dbReference type="SAM" id="Phobius"/>
    </source>
</evidence>
<feature type="non-terminal residue" evidence="8">
    <location>
        <position position="122"/>
    </location>
</feature>
<comment type="caution">
    <text evidence="8">The sequence shown here is derived from an EMBL/GenBank/DDBJ whole genome shotgun (WGS) entry which is preliminary data.</text>
</comment>
<feature type="domain" description="Polysaccharide chain length determinant N-terminal" evidence="7">
    <location>
        <begin position="9"/>
        <end position="68"/>
    </location>
</feature>
<evidence type="ECO:0000256" key="4">
    <source>
        <dbReference type="ARBA" id="ARBA00022989"/>
    </source>
</evidence>
<dbReference type="GO" id="GO:0005886">
    <property type="term" value="C:plasma membrane"/>
    <property type="evidence" value="ECO:0007669"/>
    <property type="project" value="UniProtKB-SubCell"/>
</dbReference>
<keyword evidence="2" id="KW-1003">Cell membrane</keyword>
<evidence type="ECO:0000259" key="7">
    <source>
        <dbReference type="Pfam" id="PF02706"/>
    </source>
</evidence>